<dbReference type="Proteomes" id="UP000692954">
    <property type="component" value="Unassembled WGS sequence"/>
</dbReference>
<reference evidence="2" key="1">
    <citation type="submission" date="2021-01" db="EMBL/GenBank/DDBJ databases">
        <authorList>
            <consortium name="Genoscope - CEA"/>
            <person name="William W."/>
        </authorList>
    </citation>
    <scope>NUCLEOTIDE SEQUENCE</scope>
</reference>
<evidence type="ECO:0000313" key="2">
    <source>
        <dbReference type="EMBL" id="CAD8060244.1"/>
    </source>
</evidence>
<name>A0A8S1LB63_9CILI</name>
<comment type="caution">
    <text evidence="2">The sequence shown here is derived from an EMBL/GenBank/DDBJ whole genome shotgun (WGS) entry which is preliminary data.</text>
</comment>
<dbReference type="AlphaFoldDB" id="A0A8S1LB63"/>
<organism evidence="2 3">
    <name type="scientific">Paramecium sonneborni</name>
    <dbReference type="NCBI Taxonomy" id="65129"/>
    <lineage>
        <taxon>Eukaryota</taxon>
        <taxon>Sar</taxon>
        <taxon>Alveolata</taxon>
        <taxon>Ciliophora</taxon>
        <taxon>Intramacronucleata</taxon>
        <taxon>Oligohymenophorea</taxon>
        <taxon>Peniculida</taxon>
        <taxon>Parameciidae</taxon>
        <taxon>Paramecium</taxon>
    </lineage>
</organism>
<feature type="compositionally biased region" description="Polar residues" evidence="1">
    <location>
        <begin position="92"/>
        <end position="107"/>
    </location>
</feature>
<feature type="compositionally biased region" description="Acidic residues" evidence="1">
    <location>
        <begin position="109"/>
        <end position="123"/>
    </location>
</feature>
<proteinExistence type="predicted"/>
<feature type="region of interest" description="Disordered" evidence="1">
    <location>
        <begin position="92"/>
        <end position="123"/>
    </location>
</feature>
<keyword evidence="3" id="KW-1185">Reference proteome</keyword>
<accession>A0A8S1LB63</accession>
<evidence type="ECO:0000256" key="1">
    <source>
        <dbReference type="SAM" id="MobiDB-lite"/>
    </source>
</evidence>
<evidence type="ECO:0000313" key="3">
    <source>
        <dbReference type="Proteomes" id="UP000692954"/>
    </source>
</evidence>
<protein>
    <submittedName>
        <fullName evidence="2">Uncharacterized protein</fullName>
    </submittedName>
</protein>
<gene>
    <name evidence="2" type="ORF">PSON_ATCC_30995.1.T0140187</name>
</gene>
<sequence length="123" mass="14358">MQQEVQKNVDVYTAQQTKQHKQCYSLETNTSLKILKSIQNRSTVAKVCEDNLSNLNQVIDRKQVKIYVKEKQNNQGYLTSFLQSMLGRLRNPIQQEQESSINDSSGDWQPDDEEEEDDTFQQQ</sequence>
<dbReference type="OrthoDB" id="307408at2759"/>
<dbReference type="EMBL" id="CAJJDN010000014">
    <property type="protein sequence ID" value="CAD8060244.1"/>
    <property type="molecule type" value="Genomic_DNA"/>
</dbReference>